<comment type="caution">
    <text evidence="2">The sequence shown here is derived from an EMBL/GenBank/DDBJ whole genome shotgun (WGS) entry which is preliminary data.</text>
</comment>
<organism evidence="2 3">
    <name type="scientific">Aurantimonas manganoxydans (strain ATCC BAA-1229 / DSM 21871 / SI85-9A1)</name>
    <dbReference type="NCBI Taxonomy" id="287752"/>
    <lineage>
        <taxon>Bacteria</taxon>
        <taxon>Pseudomonadati</taxon>
        <taxon>Pseudomonadota</taxon>
        <taxon>Alphaproteobacteria</taxon>
        <taxon>Hyphomicrobiales</taxon>
        <taxon>Aurantimonadaceae</taxon>
        <taxon>Aurantimonas</taxon>
    </lineage>
</organism>
<keyword evidence="3" id="KW-1185">Reference proteome</keyword>
<dbReference type="BioCyc" id="AURANTIMONAS:SI859A1_01684-MONOMER"/>
<dbReference type="AlphaFoldDB" id="Q1YI00"/>
<protein>
    <submittedName>
        <fullName evidence="2">Uncharacterized protein</fullName>
    </submittedName>
</protein>
<feature type="region of interest" description="Disordered" evidence="1">
    <location>
        <begin position="34"/>
        <end position="124"/>
    </location>
</feature>
<gene>
    <name evidence="2" type="ORF">SI859A1_01684</name>
</gene>
<evidence type="ECO:0000313" key="3">
    <source>
        <dbReference type="Proteomes" id="UP000000321"/>
    </source>
</evidence>
<feature type="compositionally biased region" description="Basic and acidic residues" evidence="1">
    <location>
        <begin position="44"/>
        <end position="62"/>
    </location>
</feature>
<evidence type="ECO:0000256" key="1">
    <source>
        <dbReference type="SAM" id="MobiDB-lite"/>
    </source>
</evidence>
<dbReference type="HOGENOM" id="CLU_1487443_0_0_5"/>
<name>Q1YI00_AURMS</name>
<dbReference type="Proteomes" id="UP000000321">
    <property type="component" value="Unassembled WGS sequence"/>
</dbReference>
<reference evidence="2 3" key="1">
    <citation type="journal article" date="2008" name="Appl. Environ. Microbiol.">
        <title>Genomic insights into Mn(II) oxidation by the marine alphaproteobacterium Aurantimonas sp. strain SI85-9A1.</title>
        <authorList>
            <person name="Dick G.J."/>
            <person name="Podell S."/>
            <person name="Johnson H.A."/>
            <person name="Rivera-Espinoza Y."/>
            <person name="Bernier-Latmani R."/>
            <person name="McCarthy J.K."/>
            <person name="Torpey J.W."/>
            <person name="Clement B.G."/>
            <person name="Gaasterland T."/>
            <person name="Tebo B.M."/>
        </authorList>
    </citation>
    <scope>NUCLEOTIDE SEQUENCE [LARGE SCALE GENOMIC DNA]</scope>
    <source>
        <strain evidence="2 3">SI85-9A1</strain>
    </source>
</reference>
<proteinExistence type="predicted"/>
<dbReference type="EMBL" id="AAPJ01000003">
    <property type="protein sequence ID" value="EAS50317.1"/>
    <property type="molecule type" value="Genomic_DNA"/>
</dbReference>
<feature type="compositionally biased region" description="Basic and acidic residues" evidence="1">
    <location>
        <begin position="70"/>
        <end position="81"/>
    </location>
</feature>
<evidence type="ECO:0000313" key="2">
    <source>
        <dbReference type="EMBL" id="EAS50317.1"/>
    </source>
</evidence>
<accession>Q1YI00</accession>
<sequence length="181" mass="20944">MRPCRHKCRRESLTALDVRPEPVSCPKRVLLAAEPTIAGLSDSTQRRGEHPQVRRRDLRETTKPYCPGRRVQDNARNDRRKPVQPTPIRTGQGPHGRTHAEPSGSLSQHRPQAEDFADDLPGQRRQADRRRHLLRQFLRASAPRRAFPAGLQARDLHHHAVPARAHVRWQRRRQERLIGRT</sequence>